<feature type="region of interest" description="Disordered" evidence="1">
    <location>
        <begin position="584"/>
        <end position="606"/>
    </location>
</feature>
<dbReference type="InterPro" id="IPR015424">
    <property type="entry name" value="PyrdxlP-dep_Trfase"/>
</dbReference>
<dbReference type="EMBL" id="HBKO01008240">
    <property type="protein sequence ID" value="CAE2198501.1"/>
    <property type="molecule type" value="Transcribed_RNA"/>
</dbReference>
<feature type="compositionally biased region" description="Low complexity" evidence="1">
    <location>
        <begin position="590"/>
        <end position="599"/>
    </location>
</feature>
<evidence type="ECO:0000313" key="2">
    <source>
        <dbReference type="EMBL" id="CAE2198501.1"/>
    </source>
</evidence>
<evidence type="ECO:0000256" key="1">
    <source>
        <dbReference type="SAM" id="MobiDB-lite"/>
    </source>
</evidence>
<dbReference type="InterPro" id="IPR005814">
    <property type="entry name" value="Aminotrans_3"/>
</dbReference>
<dbReference type="GO" id="GO:0008483">
    <property type="term" value="F:transaminase activity"/>
    <property type="evidence" value="ECO:0007669"/>
    <property type="project" value="InterPro"/>
</dbReference>
<gene>
    <name evidence="2" type="ORF">CPOL0286_LOCUS3855</name>
</gene>
<dbReference type="GO" id="GO:0030170">
    <property type="term" value="F:pyridoxal phosphate binding"/>
    <property type="evidence" value="ECO:0007669"/>
    <property type="project" value="InterPro"/>
</dbReference>
<dbReference type="Gene3D" id="3.40.640.10">
    <property type="entry name" value="Type I PLP-dependent aspartate aminotransferase-like (Major domain)"/>
    <property type="match status" value="1"/>
</dbReference>
<accession>A0A7S4M3B1</accession>
<dbReference type="Pfam" id="PF00202">
    <property type="entry name" value="Aminotran_3"/>
    <property type="match status" value="1"/>
</dbReference>
<reference evidence="2" key="1">
    <citation type="submission" date="2021-01" db="EMBL/GenBank/DDBJ databases">
        <authorList>
            <person name="Corre E."/>
            <person name="Pelletier E."/>
            <person name="Niang G."/>
            <person name="Scheremetjew M."/>
            <person name="Finn R."/>
            <person name="Kale V."/>
            <person name="Holt S."/>
            <person name="Cochrane G."/>
            <person name="Meng A."/>
            <person name="Brown T."/>
            <person name="Cohen L."/>
        </authorList>
    </citation>
    <scope>NUCLEOTIDE SEQUENCE</scope>
    <source>
        <strain evidence="2">UIO037</strain>
    </source>
</reference>
<proteinExistence type="predicted"/>
<organism evidence="2">
    <name type="scientific">Prymnesium polylepis</name>
    <dbReference type="NCBI Taxonomy" id="72548"/>
    <lineage>
        <taxon>Eukaryota</taxon>
        <taxon>Haptista</taxon>
        <taxon>Haptophyta</taxon>
        <taxon>Prymnesiophyceae</taxon>
        <taxon>Prymnesiales</taxon>
        <taxon>Prymnesiaceae</taxon>
        <taxon>Prymnesium</taxon>
    </lineage>
</organism>
<protein>
    <submittedName>
        <fullName evidence="2">Uncharacterized protein</fullName>
    </submittedName>
</protein>
<dbReference type="AlphaFoldDB" id="A0A7S4M3B1"/>
<sequence>MPTLAAGRSRHARTLAEQAWSASMSRPRAHLWFEDWEDPRFPLSVLARYAAGEISNEVCNQLLGTDDHADDSIALSDEARVMRRELLIWHAAWQKARPMRAAGLPAFCFNNDFGFHALPEDDELWRSEVFLKSWMALAQGGCRRGLDTDGNELHLRSGPLLNDHPLTAAANKLLPRDYELVALAGSGTEAVRSFYTIANAFLTVKLKEPVTAAKLLFFRGGYVGGSDELQGACGIPFIADRALAPTSATAEYLIDDGPFSREALDELQHDDEPPEDAADAELQLEVRGECNEAEARCLCTVRDRIDQLIAAGIHLGGVVVEYVLANGVLGLRPTFLAALRELLTSKGLLLFEDAVMVGLRCGAPFLGSRCAAAAPDFVAIGKAWGFSGVVARRDVCTTLPFEVSCTTATQHGVLNGELQWLYHDWLRQLNGYLTMRISAADVLRAVAVLKAVHSRQLMRNARRSGRRLRERLRAQGLDAWGIGLLVAYRSGVVLNARDAFSRLLPPLTFGERTEAWRYVHAVGGADAQLVAERALTLALETHEGDAMTACAGAVSPAHRQKSSGAAVLAEVRSELKLKIGLARPEEDVSDVSFSSSGTSSEEEEEE</sequence>
<name>A0A7S4M3B1_9EUKA</name>
<dbReference type="SUPFAM" id="SSF53383">
    <property type="entry name" value="PLP-dependent transferases"/>
    <property type="match status" value="1"/>
</dbReference>
<dbReference type="InterPro" id="IPR015421">
    <property type="entry name" value="PyrdxlP-dep_Trfase_major"/>
</dbReference>